<sequence>MRLLQLDDNGECSLVERVGNDIPRYATLSHTWGKDGDEVTFQDLMNGRGKDKPGYRKVRFCTKQAATNGLRFSWIDTCCIDKSSSAELQEAINSMFRWYQNADRCYVYLSDVSRDSSDEDDLGSSRWKSAFKSSRWFTRGWTLQELIAPASVEFFSCEESYLGNKTSMAQTIHEISGIATDALQGKSLSHFSTDERFLWAKKRTTKLVEDEVYCLLGIFDVYMPLIYGEGWDHAMTRLKELIKTRSKDHTPSLSDERKQVLLDSLRFDQMEVRQMTVKSAHTRTCKWLLRTPRYLDWLNTTKLNVHYGFFWIKGKPGTGKSTLMKFAFANARKTMKDKILISFFFNARGEDLEKSTIGTYRSLLLQLLERLPVLQSVFDTLGFSALSTSTGHQWDVESLKTLLEQVIQSLGQSSVVCFIDALDECAEEQVRDMIQFFERIGELAVSSRIQFQVCFSSRHYPHITIKNGLDLVLEGQEGHTQDITNYLESELKIGHSKITQQIRSELQEKASGIFMWVVLVVGILNKEHDRGRVHALQRRLQEIPGDLYELFRDILTRDSHDRNELVLCIQWVLFAKQPLSPEQLYFAILSGVEPDEVSMWNPRDITRDVIKRFILDSSKGLTEITTSKLQKVQFIHESVRDFLLKEDGLSNIWPDLRSNLQGQSHERLKQCCLNYMSVDVFTVLKIPQSLPKASTPQAAVIRKVVDGAFPFLEYATGNVLYHANAAEAGGVSQEHFLASFLVPQWVRLDNLFEKREVRRHSAGVSLLYLLGEYNMPELIGVYSHPISGLQVEKDRYGCPVFAAMATGSKEAVKALLKGLVVQSVEDQYCDGNIHNYYEE</sequence>
<gene>
    <name evidence="4" type="ORF">EK21DRAFT_110114</name>
</gene>
<name>A0A9P4HCF3_9PLEO</name>
<feature type="domain" description="Heterokaryon incompatibility" evidence="2">
    <location>
        <begin position="25"/>
        <end position="116"/>
    </location>
</feature>
<organism evidence="4 5">
    <name type="scientific">Setomelanomma holmii</name>
    <dbReference type="NCBI Taxonomy" id="210430"/>
    <lineage>
        <taxon>Eukaryota</taxon>
        <taxon>Fungi</taxon>
        <taxon>Dikarya</taxon>
        <taxon>Ascomycota</taxon>
        <taxon>Pezizomycotina</taxon>
        <taxon>Dothideomycetes</taxon>
        <taxon>Pleosporomycetidae</taxon>
        <taxon>Pleosporales</taxon>
        <taxon>Pleosporineae</taxon>
        <taxon>Phaeosphaeriaceae</taxon>
        <taxon>Setomelanomma</taxon>
    </lineage>
</organism>
<dbReference type="PANTHER" id="PTHR10622:SF13">
    <property type="entry name" value="NACHT DOMAIN-CONTAINING PROTEIN"/>
    <property type="match status" value="1"/>
</dbReference>
<protein>
    <submittedName>
        <fullName evidence="4">HET-domain-containing protein</fullName>
    </submittedName>
</protein>
<dbReference type="AlphaFoldDB" id="A0A9P4HCF3"/>
<reference evidence="4" key="1">
    <citation type="journal article" date="2020" name="Stud. Mycol.">
        <title>101 Dothideomycetes genomes: a test case for predicting lifestyles and emergence of pathogens.</title>
        <authorList>
            <person name="Haridas S."/>
            <person name="Albert R."/>
            <person name="Binder M."/>
            <person name="Bloem J."/>
            <person name="Labutti K."/>
            <person name="Salamov A."/>
            <person name="Andreopoulos B."/>
            <person name="Baker S."/>
            <person name="Barry K."/>
            <person name="Bills G."/>
            <person name="Bluhm B."/>
            <person name="Cannon C."/>
            <person name="Castanera R."/>
            <person name="Culley D."/>
            <person name="Daum C."/>
            <person name="Ezra D."/>
            <person name="Gonzalez J."/>
            <person name="Henrissat B."/>
            <person name="Kuo A."/>
            <person name="Liang C."/>
            <person name="Lipzen A."/>
            <person name="Lutzoni F."/>
            <person name="Magnuson J."/>
            <person name="Mondo S."/>
            <person name="Nolan M."/>
            <person name="Ohm R."/>
            <person name="Pangilinan J."/>
            <person name="Park H.-J."/>
            <person name="Ramirez L."/>
            <person name="Alfaro M."/>
            <person name="Sun H."/>
            <person name="Tritt A."/>
            <person name="Yoshinaga Y."/>
            <person name="Zwiers L.-H."/>
            <person name="Turgeon B."/>
            <person name="Goodwin S."/>
            <person name="Spatafora J."/>
            <person name="Crous P."/>
            <person name="Grigoriev I."/>
        </authorList>
    </citation>
    <scope>NUCLEOTIDE SEQUENCE</scope>
    <source>
        <strain evidence="4">CBS 110217</strain>
    </source>
</reference>
<evidence type="ECO:0000256" key="1">
    <source>
        <dbReference type="ARBA" id="ARBA00022737"/>
    </source>
</evidence>
<dbReference type="Pfam" id="PF24883">
    <property type="entry name" value="NPHP3_N"/>
    <property type="match status" value="1"/>
</dbReference>
<accession>A0A9P4HCF3</accession>
<dbReference type="SUPFAM" id="SSF52540">
    <property type="entry name" value="P-loop containing nucleoside triphosphate hydrolases"/>
    <property type="match status" value="1"/>
</dbReference>
<dbReference type="Pfam" id="PF06985">
    <property type="entry name" value="HET"/>
    <property type="match status" value="1"/>
</dbReference>
<comment type="caution">
    <text evidence="4">The sequence shown here is derived from an EMBL/GenBank/DDBJ whole genome shotgun (WGS) entry which is preliminary data.</text>
</comment>
<proteinExistence type="predicted"/>
<keyword evidence="1" id="KW-0677">Repeat</keyword>
<evidence type="ECO:0000259" key="2">
    <source>
        <dbReference type="Pfam" id="PF06985"/>
    </source>
</evidence>
<dbReference type="InterPro" id="IPR027417">
    <property type="entry name" value="P-loop_NTPase"/>
</dbReference>
<dbReference type="PANTHER" id="PTHR10622">
    <property type="entry name" value="HET DOMAIN-CONTAINING PROTEIN"/>
    <property type="match status" value="1"/>
</dbReference>
<evidence type="ECO:0000259" key="3">
    <source>
        <dbReference type="Pfam" id="PF24883"/>
    </source>
</evidence>
<dbReference type="OrthoDB" id="194358at2759"/>
<keyword evidence="5" id="KW-1185">Reference proteome</keyword>
<dbReference type="EMBL" id="ML978173">
    <property type="protein sequence ID" value="KAF2032441.1"/>
    <property type="molecule type" value="Genomic_DNA"/>
</dbReference>
<dbReference type="InterPro" id="IPR010730">
    <property type="entry name" value="HET"/>
</dbReference>
<evidence type="ECO:0000313" key="4">
    <source>
        <dbReference type="EMBL" id="KAF2032441.1"/>
    </source>
</evidence>
<dbReference type="Proteomes" id="UP000799777">
    <property type="component" value="Unassembled WGS sequence"/>
</dbReference>
<evidence type="ECO:0000313" key="5">
    <source>
        <dbReference type="Proteomes" id="UP000799777"/>
    </source>
</evidence>
<feature type="domain" description="Nephrocystin 3-like N-terminal" evidence="3">
    <location>
        <begin position="284"/>
        <end position="458"/>
    </location>
</feature>
<dbReference type="Gene3D" id="3.40.50.300">
    <property type="entry name" value="P-loop containing nucleotide triphosphate hydrolases"/>
    <property type="match status" value="1"/>
</dbReference>
<dbReference type="InterPro" id="IPR056884">
    <property type="entry name" value="NPHP3-like_N"/>
</dbReference>